<evidence type="ECO:0000256" key="1">
    <source>
        <dbReference type="SAM" id="Phobius"/>
    </source>
</evidence>
<keyword evidence="1" id="KW-0812">Transmembrane</keyword>
<protein>
    <submittedName>
        <fullName evidence="2">Uncharacterized protein</fullName>
    </submittedName>
</protein>
<evidence type="ECO:0000313" key="2">
    <source>
        <dbReference type="EMBL" id="ABR65346.1"/>
    </source>
</evidence>
<sequence>MIKSQIRYMVSKIYLENLKVGTKIKMNIETRIRKYFKKDISHMLFSVLSVMLLTFIVLNVFQLVIVRNPFLNELLHNLDILTGFFMVVSAIGIVVMEIIF</sequence>
<dbReference type="eggNOG" id="arCOG06630">
    <property type="taxonomic scope" value="Archaea"/>
</dbReference>
<reference evidence="2" key="1">
    <citation type="submission" date="2007-06" db="EMBL/GenBank/DDBJ databases">
        <title>Complete sequence of Methanococcus maripaludis C7.</title>
        <authorList>
            <consortium name="US DOE Joint Genome Institute"/>
            <person name="Copeland A."/>
            <person name="Lucas S."/>
            <person name="Lapidus A."/>
            <person name="Barry K."/>
            <person name="Glavina del Rio T."/>
            <person name="Dalin E."/>
            <person name="Tice H."/>
            <person name="Pitluck S."/>
            <person name="Clum A."/>
            <person name="Schmutz J."/>
            <person name="Larimer F."/>
            <person name="Land M."/>
            <person name="Hauser L."/>
            <person name="Kyrpides N."/>
            <person name="Anderson I."/>
            <person name="Sieprawska-Lupa M."/>
            <person name="Whitman W.B."/>
            <person name="Richardson P."/>
        </authorList>
    </citation>
    <scope>NUCLEOTIDE SEQUENCE [LARGE SCALE GENOMIC DNA]</scope>
    <source>
        <strain evidence="2">C7</strain>
    </source>
</reference>
<accession>A6VFX0</accession>
<name>A6VFX0_METM7</name>
<dbReference type="EMBL" id="CP000745">
    <property type="protein sequence ID" value="ABR65346.1"/>
    <property type="molecule type" value="Genomic_DNA"/>
</dbReference>
<dbReference type="AlphaFoldDB" id="A6VFX0"/>
<feature type="transmembrane region" description="Helical" evidence="1">
    <location>
        <begin position="80"/>
        <end position="99"/>
    </location>
</feature>
<proteinExistence type="predicted"/>
<gene>
    <name evidence="2" type="ordered locus">MmarC7_0276</name>
</gene>
<organism evidence="2">
    <name type="scientific">Methanococcus maripaludis (strain C7 / ATCC BAA-1331)</name>
    <dbReference type="NCBI Taxonomy" id="426368"/>
    <lineage>
        <taxon>Archaea</taxon>
        <taxon>Methanobacteriati</taxon>
        <taxon>Methanobacteriota</taxon>
        <taxon>Methanomada group</taxon>
        <taxon>Methanococci</taxon>
        <taxon>Methanococcales</taxon>
        <taxon>Methanococcaceae</taxon>
        <taxon>Methanococcus</taxon>
    </lineage>
</organism>
<feature type="transmembrane region" description="Helical" evidence="1">
    <location>
        <begin position="43"/>
        <end position="65"/>
    </location>
</feature>
<dbReference type="KEGG" id="mmz:MmarC7_0276"/>
<keyword evidence="1" id="KW-0472">Membrane</keyword>
<keyword evidence="1" id="KW-1133">Transmembrane helix</keyword>
<dbReference type="HOGENOM" id="CLU_180509_0_0_2"/>